<proteinExistence type="predicted"/>
<comment type="caution">
    <text evidence="1">The sequence shown here is derived from an EMBL/GenBank/DDBJ whole genome shotgun (WGS) entry which is preliminary data.</text>
</comment>
<dbReference type="RefSeq" id="WP_194738186.1">
    <property type="nucleotide sequence ID" value="NZ_JADKYY010000001.1"/>
</dbReference>
<gene>
    <name evidence="1" type="ORF">IC612_00370</name>
</gene>
<organism evidence="1 2">
    <name type="scientific">Planobacterium oryzisoli</name>
    <dbReference type="NCBI Taxonomy" id="2771435"/>
    <lineage>
        <taxon>Bacteria</taxon>
        <taxon>Pseudomonadati</taxon>
        <taxon>Bacteroidota</taxon>
        <taxon>Flavobacteriia</taxon>
        <taxon>Flavobacteriales</taxon>
        <taxon>Weeksellaceae</taxon>
        <taxon>Chryseobacterium group</taxon>
        <taxon>Chryseobacterium</taxon>
    </lineage>
</organism>
<dbReference type="Proteomes" id="UP000694480">
    <property type="component" value="Unassembled WGS sequence"/>
</dbReference>
<accession>A0A930YU18</accession>
<dbReference type="Gene3D" id="6.10.280.50">
    <property type="match status" value="1"/>
</dbReference>
<sequence>MENHTLRNEFPQYQQRIEKLRMRSEEFKSLYVNYEEVNAIIQHFERGGFSHTSDTHLNELRKRRLKLKDSIYKHLSLEPN</sequence>
<dbReference type="InterPro" id="IPR007420">
    <property type="entry name" value="DUF465"/>
</dbReference>
<evidence type="ECO:0000313" key="2">
    <source>
        <dbReference type="Proteomes" id="UP000694480"/>
    </source>
</evidence>
<evidence type="ECO:0000313" key="1">
    <source>
        <dbReference type="EMBL" id="MBF5026251.1"/>
    </source>
</evidence>
<dbReference type="AlphaFoldDB" id="A0A930YU18"/>
<dbReference type="InterPro" id="IPR038444">
    <property type="entry name" value="DUF465_sf"/>
</dbReference>
<dbReference type="Pfam" id="PF04325">
    <property type="entry name" value="DUF465"/>
    <property type="match status" value="1"/>
</dbReference>
<reference evidence="1" key="1">
    <citation type="submission" date="2020-11" db="EMBL/GenBank/DDBJ databases">
        <title>Genome seq and assembly of Planobacterium sp.</title>
        <authorList>
            <person name="Chhetri G."/>
        </authorList>
    </citation>
    <scope>NUCLEOTIDE SEQUENCE</scope>
    <source>
        <strain evidence="1">GCR5</strain>
    </source>
</reference>
<protein>
    <submittedName>
        <fullName evidence="1">YdcH family protein</fullName>
    </submittedName>
</protein>
<name>A0A930YU18_9FLAO</name>
<keyword evidence="2" id="KW-1185">Reference proteome</keyword>
<dbReference type="EMBL" id="JADKYY010000001">
    <property type="protein sequence ID" value="MBF5026251.1"/>
    <property type="molecule type" value="Genomic_DNA"/>
</dbReference>